<evidence type="ECO:0008006" key="3">
    <source>
        <dbReference type="Google" id="ProtNLM"/>
    </source>
</evidence>
<dbReference type="AlphaFoldDB" id="A0A7N2L8F6"/>
<organism evidence="1 2">
    <name type="scientific">Quercus lobata</name>
    <name type="common">Valley oak</name>
    <dbReference type="NCBI Taxonomy" id="97700"/>
    <lineage>
        <taxon>Eukaryota</taxon>
        <taxon>Viridiplantae</taxon>
        <taxon>Streptophyta</taxon>
        <taxon>Embryophyta</taxon>
        <taxon>Tracheophyta</taxon>
        <taxon>Spermatophyta</taxon>
        <taxon>Magnoliopsida</taxon>
        <taxon>eudicotyledons</taxon>
        <taxon>Gunneridae</taxon>
        <taxon>Pentapetalae</taxon>
        <taxon>rosids</taxon>
        <taxon>fabids</taxon>
        <taxon>Fagales</taxon>
        <taxon>Fagaceae</taxon>
        <taxon>Quercus</taxon>
    </lineage>
</organism>
<accession>A0A7N2L8F6</accession>
<dbReference type="Gramene" id="QL03p052584:mrna">
    <property type="protein sequence ID" value="QL03p052584:mrna"/>
    <property type="gene ID" value="QL03p052584"/>
</dbReference>
<sequence length="220" mass="25397">MGCQPLYAWRSIMAAQHLVQRGVRWQVGDGKMIKIRRDKWIPSPSTYKVITPERTPEQIQWVSDLIDEDSKEWKRALVCQSFLPQDVNAILSIPLSVIEARDRVIWAENKNWRFTVRSAYRLAQEVQGDKLMAEGLNQSTMKQTWRRLWQMNMANEKPTANAEWNQVVKWVPPLAGRYKVNVDGAVFSRWKQVGVGVVVRDDAGHVVAALCRKLYTLLGH</sequence>
<dbReference type="Proteomes" id="UP000594261">
    <property type="component" value="Chromosome 3"/>
</dbReference>
<protein>
    <recommendedName>
        <fullName evidence="3">RNase H type-1 domain-containing protein</fullName>
    </recommendedName>
</protein>
<name>A0A7N2L8F6_QUELO</name>
<dbReference type="EnsemblPlants" id="QL03p052584:mrna">
    <property type="protein sequence ID" value="QL03p052584:mrna"/>
    <property type="gene ID" value="QL03p052584"/>
</dbReference>
<reference evidence="1 2" key="1">
    <citation type="journal article" date="2016" name="G3 (Bethesda)">
        <title>First Draft Assembly and Annotation of the Genome of a California Endemic Oak Quercus lobata Nee (Fagaceae).</title>
        <authorList>
            <person name="Sork V.L."/>
            <person name="Fitz-Gibbon S.T."/>
            <person name="Puiu D."/>
            <person name="Crepeau M."/>
            <person name="Gugger P.F."/>
            <person name="Sherman R."/>
            <person name="Stevens K."/>
            <person name="Langley C.H."/>
            <person name="Pellegrini M."/>
            <person name="Salzberg S.L."/>
        </authorList>
    </citation>
    <scope>NUCLEOTIDE SEQUENCE [LARGE SCALE GENOMIC DNA]</scope>
    <source>
        <strain evidence="1 2">cv. SW786</strain>
    </source>
</reference>
<evidence type="ECO:0000313" key="1">
    <source>
        <dbReference type="EnsemblPlants" id="QL03p052584:mrna"/>
    </source>
</evidence>
<dbReference type="InParanoid" id="A0A7N2L8F6"/>
<evidence type="ECO:0000313" key="2">
    <source>
        <dbReference type="Proteomes" id="UP000594261"/>
    </source>
</evidence>
<dbReference type="OMA" id="MNMANEK"/>
<proteinExistence type="predicted"/>
<reference evidence="1" key="2">
    <citation type="submission" date="2021-01" db="UniProtKB">
        <authorList>
            <consortium name="EnsemblPlants"/>
        </authorList>
    </citation>
    <scope>IDENTIFICATION</scope>
</reference>
<keyword evidence="2" id="KW-1185">Reference proteome</keyword>
<dbReference type="EMBL" id="LRBV02000003">
    <property type="status" value="NOT_ANNOTATED_CDS"/>
    <property type="molecule type" value="Genomic_DNA"/>
</dbReference>